<dbReference type="Gene3D" id="3.30.460.10">
    <property type="entry name" value="Beta Polymerase, domain 2"/>
    <property type="match status" value="1"/>
</dbReference>
<feature type="domain" description="HEPN" evidence="1">
    <location>
        <begin position="157"/>
        <end position="279"/>
    </location>
</feature>
<dbReference type="RefSeq" id="WP_111394785.1">
    <property type="nucleotide sequence ID" value="NZ_QKTX01000020.1"/>
</dbReference>
<evidence type="ECO:0000313" key="2">
    <source>
        <dbReference type="EMBL" id="PZV77560.1"/>
    </source>
</evidence>
<dbReference type="Pfam" id="PF05168">
    <property type="entry name" value="HEPN"/>
    <property type="match status" value="1"/>
</dbReference>
<dbReference type="SUPFAM" id="SSF81301">
    <property type="entry name" value="Nucleotidyltransferase"/>
    <property type="match status" value="1"/>
</dbReference>
<proteinExistence type="predicted"/>
<dbReference type="CDD" id="cd05403">
    <property type="entry name" value="NT_KNTase_like"/>
    <property type="match status" value="1"/>
</dbReference>
<protein>
    <submittedName>
        <fullName evidence="2">HEPN domain-containing protein</fullName>
    </submittedName>
</protein>
<reference evidence="2 3" key="1">
    <citation type="submission" date="2018-06" db="EMBL/GenBank/DDBJ databases">
        <title>Genomic Encyclopedia of Archaeal and Bacterial Type Strains, Phase II (KMG-II): from individual species to whole genera.</title>
        <authorList>
            <person name="Goeker M."/>
        </authorList>
    </citation>
    <scope>NUCLEOTIDE SEQUENCE [LARGE SCALE GENOMIC DNA]</scope>
    <source>
        <strain evidence="2 3">T4</strain>
    </source>
</reference>
<dbReference type="Gene3D" id="1.20.120.330">
    <property type="entry name" value="Nucleotidyltransferases domain 2"/>
    <property type="match status" value="1"/>
</dbReference>
<dbReference type="OrthoDB" id="1321649at2"/>
<dbReference type="PANTHER" id="PTHR33933">
    <property type="entry name" value="NUCLEOTIDYLTRANSFERASE"/>
    <property type="match status" value="1"/>
</dbReference>
<evidence type="ECO:0000259" key="1">
    <source>
        <dbReference type="PROSITE" id="PS50910"/>
    </source>
</evidence>
<name>A0A326RNN7_9BACT</name>
<dbReference type="InterPro" id="IPR007842">
    <property type="entry name" value="HEPN_dom"/>
</dbReference>
<dbReference type="PANTHER" id="PTHR33933:SF1">
    <property type="entry name" value="PROTEIN ADENYLYLTRANSFERASE MNTA-RELATED"/>
    <property type="match status" value="1"/>
</dbReference>
<dbReference type="SMART" id="SM00748">
    <property type="entry name" value="HEPN"/>
    <property type="match status" value="1"/>
</dbReference>
<dbReference type="Proteomes" id="UP000248917">
    <property type="component" value="Unassembled WGS sequence"/>
</dbReference>
<comment type="caution">
    <text evidence="2">The sequence shown here is derived from an EMBL/GenBank/DDBJ whole genome shotgun (WGS) entry which is preliminary data.</text>
</comment>
<dbReference type="AlphaFoldDB" id="A0A326RNN7"/>
<dbReference type="PROSITE" id="PS50910">
    <property type="entry name" value="HEPN"/>
    <property type="match status" value="1"/>
</dbReference>
<dbReference type="EMBL" id="QKTX01000020">
    <property type="protein sequence ID" value="PZV77560.1"/>
    <property type="molecule type" value="Genomic_DNA"/>
</dbReference>
<organism evidence="2 3">
    <name type="scientific">Algoriphagus aquaeductus</name>
    <dbReference type="NCBI Taxonomy" id="475299"/>
    <lineage>
        <taxon>Bacteria</taxon>
        <taxon>Pseudomonadati</taxon>
        <taxon>Bacteroidota</taxon>
        <taxon>Cytophagia</taxon>
        <taxon>Cytophagales</taxon>
        <taxon>Cyclobacteriaceae</taxon>
        <taxon>Algoriphagus</taxon>
    </lineage>
</organism>
<dbReference type="InterPro" id="IPR043519">
    <property type="entry name" value="NT_sf"/>
</dbReference>
<dbReference type="SUPFAM" id="SSF81593">
    <property type="entry name" value="Nucleotidyltransferase substrate binding subunit/domain"/>
    <property type="match status" value="1"/>
</dbReference>
<accession>A0A326RNN7</accession>
<dbReference type="InterPro" id="IPR052548">
    <property type="entry name" value="Type_VII_TA_antitoxin"/>
</dbReference>
<evidence type="ECO:0000313" key="3">
    <source>
        <dbReference type="Proteomes" id="UP000248917"/>
    </source>
</evidence>
<gene>
    <name evidence="2" type="ORF">CLV31_12028</name>
</gene>
<keyword evidence="3" id="KW-1185">Reference proteome</keyword>
<sequence length="294" mass="34097">MNLNEKLSRLPKPKQEEIAKALDIILKIANPEKVILFGSYAKGKWVDDITMEDGITFHYQSDFDFLVVIKDDSIKEFELKSKIENRAFNSVRGIVSPLVHSIDYINEGLIVGQYFFKEIIEEGILLYDTGTSSFVSPKELSPFQMFERAQEYFEIWFQMGKDFLIDGNNCLKRGSFRKAMFEYHQAVEHFYASILLVLKGFKPKSHNIEGLRTYSKHLSSELFLLFDFSSDNPSERLHLEALKKGYIDARYSRKYKVSLEDCVFVKKKVSKMQAIVKNACLSEMQKLKNSLKSE</sequence>